<organism evidence="2 4">
    <name type="scientific">Didymodactylos carnosus</name>
    <dbReference type="NCBI Taxonomy" id="1234261"/>
    <lineage>
        <taxon>Eukaryota</taxon>
        <taxon>Metazoa</taxon>
        <taxon>Spiralia</taxon>
        <taxon>Gnathifera</taxon>
        <taxon>Rotifera</taxon>
        <taxon>Eurotatoria</taxon>
        <taxon>Bdelloidea</taxon>
        <taxon>Philodinida</taxon>
        <taxon>Philodinidae</taxon>
        <taxon>Didymodactylos</taxon>
    </lineage>
</organism>
<sequence length="106" mass="12344">MQAWLVVMEQPYLPDEDNADFQRYVRLMDHDRAMRRMNAPEITNRYSTVAANLLGNDRDWELDNYSIRPDTADVVENVDETSNEQRLPSERSASLASWDGVTRHTV</sequence>
<evidence type="ECO:0000313" key="3">
    <source>
        <dbReference type="EMBL" id="CAF3958229.1"/>
    </source>
</evidence>
<evidence type="ECO:0000256" key="1">
    <source>
        <dbReference type="SAM" id="MobiDB-lite"/>
    </source>
</evidence>
<dbReference type="EMBL" id="CAJOBC010008316">
    <property type="protein sequence ID" value="CAF3958229.1"/>
    <property type="molecule type" value="Genomic_DNA"/>
</dbReference>
<reference evidence="2" key="1">
    <citation type="submission" date="2021-02" db="EMBL/GenBank/DDBJ databases">
        <authorList>
            <person name="Nowell W R."/>
        </authorList>
    </citation>
    <scope>NUCLEOTIDE SEQUENCE</scope>
</reference>
<proteinExistence type="predicted"/>
<accession>A0A814VWF3</accession>
<protein>
    <submittedName>
        <fullName evidence="2">Uncharacterized protein</fullName>
    </submittedName>
</protein>
<dbReference type="EMBL" id="CAJNOQ010008314">
    <property type="protein sequence ID" value="CAF1193884.1"/>
    <property type="molecule type" value="Genomic_DNA"/>
</dbReference>
<dbReference type="Proteomes" id="UP000663829">
    <property type="component" value="Unassembled WGS sequence"/>
</dbReference>
<comment type="caution">
    <text evidence="2">The sequence shown here is derived from an EMBL/GenBank/DDBJ whole genome shotgun (WGS) entry which is preliminary data.</text>
</comment>
<evidence type="ECO:0000313" key="2">
    <source>
        <dbReference type="EMBL" id="CAF1193884.1"/>
    </source>
</evidence>
<keyword evidence="4" id="KW-1185">Reference proteome</keyword>
<gene>
    <name evidence="2" type="ORF">GPM918_LOCUS23351</name>
    <name evidence="3" type="ORF">SRO942_LOCUS23351</name>
</gene>
<name>A0A814VWF3_9BILA</name>
<dbReference type="Proteomes" id="UP000681722">
    <property type="component" value="Unassembled WGS sequence"/>
</dbReference>
<evidence type="ECO:0000313" key="4">
    <source>
        <dbReference type="Proteomes" id="UP000663829"/>
    </source>
</evidence>
<feature type="region of interest" description="Disordered" evidence="1">
    <location>
        <begin position="78"/>
        <end position="106"/>
    </location>
</feature>
<dbReference type="AlphaFoldDB" id="A0A814VWF3"/>